<comment type="similarity">
    <text evidence="9">Belongs to the class-I aminoacyl-tRNA synthetase family.</text>
</comment>
<dbReference type="Proteomes" id="UP000215902">
    <property type="component" value="Unassembled WGS sequence"/>
</dbReference>
<evidence type="ECO:0000256" key="8">
    <source>
        <dbReference type="ARBA" id="ARBA00030331"/>
    </source>
</evidence>
<dbReference type="PRINTS" id="PR01041">
    <property type="entry name" value="TRNASYNTHMET"/>
</dbReference>
<dbReference type="GO" id="GO:0004825">
    <property type="term" value="F:methionine-tRNA ligase activity"/>
    <property type="evidence" value="ECO:0007669"/>
    <property type="project" value="UniProtKB-EC"/>
</dbReference>
<evidence type="ECO:0000313" key="11">
    <source>
        <dbReference type="EMBL" id="PAA59001.1"/>
    </source>
</evidence>
<keyword evidence="3 9" id="KW-0547">Nucleotide-binding</keyword>
<keyword evidence="4 9" id="KW-0067">ATP-binding</keyword>
<evidence type="ECO:0000256" key="1">
    <source>
        <dbReference type="ARBA" id="ARBA00012838"/>
    </source>
</evidence>
<dbReference type="AlphaFoldDB" id="A0A267EBN7"/>
<evidence type="ECO:0000256" key="5">
    <source>
        <dbReference type="ARBA" id="ARBA00022917"/>
    </source>
</evidence>
<dbReference type="SUPFAM" id="SSF47323">
    <property type="entry name" value="Anticodon-binding domain of a subclass of class I aminoacyl-tRNA synthetases"/>
    <property type="match status" value="1"/>
</dbReference>
<evidence type="ECO:0000256" key="7">
    <source>
        <dbReference type="ARBA" id="ARBA00026124"/>
    </source>
</evidence>
<dbReference type="EC" id="6.1.1.10" evidence="1"/>
<protein>
    <recommendedName>
        <fullName evidence="7">Methionine--tRNA ligase, mitochondrial</fullName>
        <ecNumber evidence="1">6.1.1.10</ecNumber>
    </recommendedName>
    <alternativeName>
        <fullName evidence="8">Mitochondrial methionyl-tRNA synthetase</fullName>
    </alternativeName>
</protein>
<evidence type="ECO:0000256" key="4">
    <source>
        <dbReference type="ARBA" id="ARBA00022840"/>
    </source>
</evidence>
<dbReference type="InterPro" id="IPR015413">
    <property type="entry name" value="Methionyl/Leucyl_tRNA_Synth"/>
</dbReference>
<dbReference type="OrthoDB" id="5844513at2759"/>
<proteinExistence type="inferred from homology"/>
<dbReference type="InterPro" id="IPR009080">
    <property type="entry name" value="tRNAsynth_Ia_anticodon-bd"/>
</dbReference>
<feature type="domain" description="Methionyl/Leucyl tRNA synthetase" evidence="10">
    <location>
        <begin position="7"/>
        <end position="372"/>
    </location>
</feature>
<evidence type="ECO:0000256" key="3">
    <source>
        <dbReference type="ARBA" id="ARBA00022741"/>
    </source>
</evidence>
<dbReference type="GO" id="GO:0006431">
    <property type="term" value="P:methionyl-tRNA aminoacylation"/>
    <property type="evidence" value="ECO:0007669"/>
    <property type="project" value="InterPro"/>
</dbReference>
<evidence type="ECO:0000256" key="9">
    <source>
        <dbReference type="RuleBase" id="RU363039"/>
    </source>
</evidence>
<evidence type="ECO:0000313" key="12">
    <source>
        <dbReference type="Proteomes" id="UP000215902"/>
    </source>
</evidence>
<dbReference type="Gene3D" id="2.170.220.10">
    <property type="match status" value="1"/>
</dbReference>
<dbReference type="EMBL" id="NIVC01002308">
    <property type="protein sequence ID" value="PAA59001.1"/>
    <property type="molecule type" value="Genomic_DNA"/>
</dbReference>
<dbReference type="InterPro" id="IPR014729">
    <property type="entry name" value="Rossmann-like_a/b/a_fold"/>
</dbReference>
<dbReference type="PANTHER" id="PTHR43326">
    <property type="entry name" value="METHIONYL-TRNA SYNTHETASE"/>
    <property type="match status" value="1"/>
</dbReference>
<dbReference type="GO" id="GO:0005524">
    <property type="term" value="F:ATP binding"/>
    <property type="evidence" value="ECO:0007669"/>
    <property type="project" value="UniProtKB-KW"/>
</dbReference>
<dbReference type="STRING" id="282301.A0A267EBN7"/>
<dbReference type="InterPro" id="IPR023457">
    <property type="entry name" value="Met-tRNA_synth_2"/>
</dbReference>
<evidence type="ECO:0000259" key="10">
    <source>
        <dbReference type="Pfam" id="PF09334"/>
    </source>
</evidence>
<keyword evidence="2 9" id="KW-0436">Ligase</keyword>
<sequence length="535" mass="60149">MQRAATYFVTTPIYYVNAEPHIGHLFSSCLADSLARYHRLFNRPTLLTTGCDEHGQKVEQASIQAGFQNVQQFCSTNSNKFRLLFDSAGIDYSTGGFLRTSELRHVDCVSSVWNRLSSSGLLSKASYEGWYSTSDECFVSADDLVRSEDPVAGKEKFVMRETGQPVELCSEVNWLLRMNDLKSEVRKYLTSERVVVPDRYSESALRQLNSTPDTLSVSRPTSRCSWGVPVPGDPSQTVYVWLDALCNYLTCAGYPNHLRAWPPTDQIVGKDILRFHAIIWPAILIAMGLQPPNRIICHGHWLCDGRKMSKSLGNVVRPDEDLFNRLSRDGLRYALLRSGPVTGEDADFQLARSIHTVNDELVNCMANLASRASSPKIHRRSLPPVESHKDLLRHAANLNEHQFVEQLLNLSDSLHSQWSEVRIHHVADSLVSVWRSANSLFDRWHPWQLAKSDDAESMSKLDSLLVLVFASLRLTGLHLTPLCPTLGHRLMSASGVDKSDTVRFDSPIDSVLLCPRELAAPSASREHLIERREVL</sequence>
<dbReference type="Gene3D" id="3.40.50.620">
    <property type="entry name" value="HUPs"/>
    <property type="match status" value="1"/>
</dbReference>
<dbReference type="InterPro" id="IPR033911">
    <property type="entry name" value="MetRS_core"/>
</dbReference>
<reference evidence="11 12" key="1">
    <citation type="submission" date="2017-06" db="EMBL/GenBank/DDBJ databases">
        <title>A platform for efficient transgenesis in Macrostomum lignano, a flatworm model organism for stem cell research.</title>
        <authorList>
            <person name="Berezikov E."/>
        </authorList>
    </citation>
    <scope>NUCLEOTIDE SEQUENCE [LARGE SCALE GENOMIC DNA]</scope>
    <source>
        <strain evidence="11">DV1</strain>
        <tissue evidence="11">Whole organism</tissue>
    </source>
</reference>
<dbReference type="PANTHER" id="PTHR43326:SF1">
    <property type="entry name" value="METHIONINE--TRNA LIGASE, MITOCHONDRIAL"/>
    <property type="match status" value="1"/>
</dbReference>
<evidence type="ECO:0000256" key="2">
    <source>
        <dbReference type="ARBA" id="ARBA00022598"/>
    </source>
</evidence>
<keyword evidence="5 9" id="KW-0648">Protein biosynthesis</keyword>
<comment type="caution">
    <text evidence="11">The sequence shown here is derived from an EMBL/GenBank/DDBJ whole genome shotgun (WGS) entry which is preliminary data.</text>
</comment>
<keyword evidence="12" id="KW-1185">Reference proteome</keyword>
<gene>
    <name evidence="11" type="ORF">BOX15_Mlig005138g1</name>
</gene>
<dbReference type="SUPFAM" id="SSF52374">
    <property type="entry name" value="Nucleotidylyl transferase"/>
    <property type="match status" value="1"/>
</dbReference>
<name>A0A267EBN7_9PLAT</name>
<evidence type="ECO:0000256" key="6">
    <source>
        <dbReference type="ARBA" id="ARBA00023146"/>
    </source>
</evidence>
<dbReference type="Pfam" id="PF09334">
    <property type="entry name" value="tRNA-synt_1g"/>
    <property type="match status" value="1"/>
</dbReference>
<keyword evidence="6 9" id="KW-0030">Aminoacyl-tRNA synthetase</keyword>
<organism evidence="11 12">
    <name type="scientific">Macrostomum lignano</name>
    <dbReference type="NCBI Taxonomy" id="282301"/>
    <lineage>
        <taxon>Eukaryota</taxon>
        <taxon>Metazoa</taxon>
        <taxon>Spiralia</taxon>
        <taxon>Lophotrochozoa</taxon>
        <taxon>Platyhelminthes</taxon>
        <taxon>Rhabditophora</taxon>
        <taxon>Macrostomorpha</taxon>
        <taxon>Macrostomida</taxon>
        <taxon>Macrostomidae</taxon>
        <taxon>Macrostomum</taxon>
    </lineage>
</organism>
<dbReference type="Gene3D" id="1.10.730.10">
    <property type="entry name" value="Isoleucyl-tRNA Synthetase, Domain 1"/>
    <property type="match status" value="1"/>
</dbReference>
<accession>A0A267EBN7</accession>